<protein>
    <submittedName>
        <fullName evidence="2">Type 1 glutamine amidotransferase</fullName>
    </submittedName>
</protein>
<dbReference type="EMBL" id="CP040946">
    <property type="protein sequence ID" value="QDC44530.1"/>
    <property type="molecule type" value="Genomic_DNA"/>
</dbReference>
<evidence type="ECO:0000259" key="1">
    <source>
        <dbReference type="Pfam" id="PF00117"/>
    </source>
</evidence>
<proteinExistence type="predicted"/>
<dbReference type="KEGG" id="mmec:FIU01_08305"/>
<dbReference type="PANTHER" id="PTHR42695">
    <property type="entry name" value="GLUTAMINE AMIDOTRANSFERASE YLR126C-RELATED"/>
    <property type="match status" value="1"/>
</dbReference>
<dbReference type="Proteomes" id="UP000311008">
    <property type="component" value="Chromosome"/>
</dbReference>
<gene>
    <name evidence="2" type="ORF">FIU01_08305</name>
</gene>
<dbReference type="SUPFAM" id="SSF52317">
    <property type="entry name" value="Class I glutamine amidotransferase-like"/>
    <property type="match status" value="1"/>
</dbReference>
<dbReference type="AlphaFoldDB" id="A0A5B8CTU1"/>
<keyword evidence="2" id="KW-0315">Glutamine amidotransferase</keyword>
<dbReference type="PROSITE" id="PS51273">
    <property type="entry name" value="GATASE_TYPE_1"/>
    <property type="match status" value="1"/>
</dbReference>
<name>A0A5B8CTU1_9PROT</name>
<sequence>MKPVVIFRHACCEGAGYLGTFLARHAIPWCEVRIDKGEAVPEGVEAFSGVVLMGGPMSVNDDLPWIPPILQLIRQSVDQDVPLLGHCLGGQLISKALGGVVSKNAVKEIGWGEVQVADHALARDWFGDLQGFNSFHWHGETFTVPAGATHVLSSEHCANQAYVMGKHIGLQCHIEMTPSMVKVWTEQWKHDIAASATSPAVQSAEVMLAAVEADCATLHQVADKVYSRWIEGLV</sequence>
<dbReference type="Gene3D" id="3.40.50.880">
    <property type="match status" value="1"/>
</dbReference>
<dbReference type="InterPro" id="IPR029062">
    <property type="entry name" value="Class_I_gatase-like"/>
</dbReference>
<keyword evidence="2" id="KW-0808">Transferase</keyword>
<evidence type="ECO:0000313" key="3">
    <source>
        <dbReference type="Proteomes" id="UP000311008"/>
    </source>
</evidence>
<evidence type="ECO:0000313" key="2">
    <source>
        <dbReference type="EMBL" id="QDC44530.1"/>
    </source>
</evidence>
<dbReference type="GO" id="GO:0016740">
    <property type="term" value="F:transferase activity"/>
    <property type="evidence" value="ECO:0007669"/>
    <property type="project" value="UniProtKB-KW"/>
</dbReference>
<dbReference type="GO" id="GO:0005829">
    <property type="term" value="C:cytosol"/>
    <property type="evidence" value="ECO:0007669"/>
    <property type="project" value="TreeGrafter"/>
</dbReference>
<dbReference type="InterPro" id="IPR044992">
    <property type="entry name" value="ChyE-like"/>
</dbReference>
<dbReference type="PANTHER" id="PTHR42695:SF5">
    <property type="entry name" value="GLUTAMINE AMIDOTRANSFERASE YLR126C-RELATED"/>
    <property type="match status" value="1"/>
</dbReference>
<dbReference type="Pfam" id="PF00117">
    <property type="entry name" value="GATase"/>
    <property type="match status" value="1"/>
</dbReference>
<accession>A0A5B8CTU1</accession>
<dbReference type="OrthoDB" id="9813383at2"/>
<feature type="domain" description="Glutamine amidotransferase" evidence="1">
    <location>
        <begin position="44"/>
        <end position="179"/>
    </location>
</feature>
<dbReference type="CDD" id="cd01741">
    <property type="entry name" value="GATase1_1"/>
    <property type="match status" value="1"/>
</dbReference>
<keyword evidence="3" id="KW-1185">Reference proteome</keyword>
<reference evidence="3" key="1">
    <citation type="journal article" date="2019" name="ISME J.">
        <title>Evolution in action: habitat transition from sediment to the pelagial leads to genome streamlining in Methylophilaceae.</title>
        <authorList>
            <person name="Salcher M."/>
            <person name="Schaefle D."/>
            <person name="Kaspar M."/>
            <person name="Neuenschwander S.M."/>
            <person name="Ghai R."/>
        </authorList>
    </citation>
    <scope>NUCLEOTIDE SEQUENCE [LARGE SCALE GENOMIC DNA]</scope>
    <source>
        <strain evidence="3">MMS-M-51</strain>
    </source>
</reference>
<organism evidence="2 3">
    <name type="scientific">Methylophilus medardicus</name>
    <dbReference type="NCBI Taxonomy" id="2588534"/>
    <lineage>
        <taxon>Bacteria</taxon>
        <taxon>Pseudomonadati</taxon>
        <taxon>Pseudomonadota</taxon>
        <taxon>Betaproteobacteria</taxon>
        <taxon>Nitrosomonadales</taxon>
        <taxon>Methylophilaceae</taxon>
        <taxon>Methylophilus</taxon>
    </lineage>
</organism>
<dbReference type="RefSeq" id="WP_140003861.1">
    <property type="nucleotide sequence ID" value="NZ_CP040946.1"/>
</dbReference>
<dbReference type="InterPro" id="IPR017926">
    <property type="entry name" value="GATASE"/>
</dbReference>